<keyword evidence="2" id="KW-1133">Transmembrane helix</keyword>
<name>A0AAD5YRV0_9AGAR</name>
<keyword evidence="2" id="KW-0472">Membrane</keyword>
<dbReference type="InterPro" id="IPR036259">
    <property type="entry name" value="MFS_trans_sf"/>
</dbReference>
<feature type="transmembrane region" description="Helical" evidence="2">
    <location>
        <begin position="204"/>
        <end position="224"/>
    </location>
</feature>
<evidence type="ECO:0000313" key="3">
    <source>
        <dbReference type="EMBL" id="KAJ3561022.1"/>
    </source>
</evidence>
<protein>
    <submittedName>
        <fullName evidence="3">Uncharacterized protein</fullName>
    </submittedName>
</protein>
<dbReference type="AlphaFoldDB" id="A0AAD5YRV0"/>
<accession>A0AAD5YRV0</accession>
<organism evidence="3 4">
    <name type="scientific">Leucocoprinus birnbaumii</name>
    <dbReference type="NCBI Taxonomy" id="56174"/>
    <lineage>
        <taxon>Eukaryota</taxon>
        <taxon>Fungi</taxon>
        <taxon>Dikarya</taxon>
        <taxon>Basidiomycota</taxon>
        <taxon>Agaricomycotina</taxon>
        <taxon>Agaricomycetes</taxon>
        <taxon>Agaricomycetidae</taxon>
        <taxon>Agaricales</taxon>
        <taxon>Agaricineae</taxon>
        <taxon>Agaricaceae</taxon>
        <taxon>Leucocoprinus</taxon>
    </lineage>
</organism>
<dbReference type="Proteomes" id="UP001213000">
    <property type="component" value="Unassembled WGS sequence"/>
</dbReference>
<keyword evidence="4" id="KW-1185">Reference proteome</keyword>
<gene>
    <name evidence="3" type="ORF">NP233_g10451</name>
</gene>
<dbReference type="SUPFAM" id="SSF103473">
    <property type="entry name" value="MFS general substrate transporter"/>
    <property type="match status" value="1"/>
</dbReference>
<dbReference type="EMBL" id="JANIEX010001068">
    <property type="protein sequence ID" value="KAJ3561022.1"/>
    <property type="molecule type" value="Genomic_DNA"/>
</dbReference>
<feature type="transmembrane region" description="Helical" evidence="2">
    <location>
        <begin position="267"/>
        <end position="283"/>
    </location>
</feature>
<feature type="region of interest" description="Disordered" evidence="1">
    <location>
        <begin position="53"/>
        <end position="75"/>
    </location>
</feature>
<keyword evidence="2" id="KW-0812">Transmembrane</keyword>
<feature type="transmembrane region" description="Helical" evidence="2">
    <location>
        <begin position="167"/>
        <end position="192"/>
    </location>
</feature>
<evidence type="ECO:0000256" key="1">
    <source>
        <dbReference type="SAM" id="MobiDB-lite"/>
    </source>
</evidence>
<sequence>MTTLLTTAVDETYQVHSTFRGRRRSSVAVPRLFFTPQSTVLPSESSTGYFDESAVADEPEVTSWTSDTSPGGGTTPPIASTSAMAYISPLSHAHVSDYASKLIFEMTSLPPTPGGLSSASTAVNTALNSRKGSFDRSGTTSPLGERFNDVPNIGEVKDTLERMRWRLAAGYFAFFMCGWGDGITGTVLPFFMADFHVSFTMSPLLFTGTTAGFLSGTFLVEVIMKALARTPTNGERSAWIPHLTPTPARKTQNGNAVRESFLQAQHLSLVLLSLMHASFFVMMGSTRGYVTIFCAYVVAAFARAILCATLCVL</sequence>
<feature type="compositionally biased region" description="Low complexity" evidence="1">
    <location>
        <begin position="62"/>
        <end position="75"/>
    </location>
</feature>
<feature type="transmembrane region" description="Helical" evidence="2">
    <location>
        <begin position="289"/>
        <end position="312"/>
    </location>
</feature>
<evidence type="ECO:0000313" key="4">
    <source>
        <dbReference type="Proteomes" id="UP001213000"/>
    </source>
</evidence>
<proteinExistence type="predicted"/>
<evidence type="ECO:0000256" key="2">
    <source>
        <dbReference type="SAM" id="Phobius"/>
    </source>
</evidence>
<comment type="caution">
    <text evidence="3">The sequence shown here is derived from an EMBL/GenBank/DDBJ whole genome shotgun (WGS) entry which is preliminary data.</text>
</comment>
<reference evidence="3" key="1">
    <citation type="submission" date="2022-07" db="EMBL/GenBank/DDBJ databases">
        <title>Genome Sequence of Leucocoprinus birnbaumii.</title>
        <authorList>
            <person name="Buettner E."/>
        </authorList>
    </citation>
    <scope>NUCLEOTIDE SEQUENCE</scope>
    <source>
        <strain evidence="3">VT141</strain>
    </source>
</reference>